<protein>
    <submittedName>
        <fullName evidence="1">Uncharacterized protein</fullName>
    </submittedName>
</protein>
<dbReference type="EMBL" id="JAGTJQ010000008">
    <property type="protein sequence ID" value="KAH7025918.1"/>
    <property type="molecule type" value="Genomic_DNA"/>
</dbReference>
<accession>A0A9P9BM46</accession>
<proteinExistence type="predicted"/>
<organism evidence="1 2">
    <name type="scientific">Microdochium trichocladiopsis</name>
    <dbReference type="NCBI Taxonomy" id="1682393"/>
    <lineage>
        <taxon>Eukaryota</taxon>
        <taxon>Fungi</taxon>
        <taxon>Dikarya</taxon>
        <taxon>Ascomycota</taxon>
        <taxon>Pezizomycotina</taxon>
        <taxon>Sordariomycetes</taxon>
        <taxon>Xylariomycetidae</taxon>
        <taxon>Xylariales</taxon>
        <taxon>Microdochiaceae</taxon>
        <taxon>Microdochium</taxon>
    </lineage>
</organism>
<reference evidence="1" key="1">
    <citation type="journal article" date="2021" name="Nat. Commun.">
        <title>Genetic determinants of endophytism in the Arabidopsis root mycobiome.</title>
        <authorList>
            <person name="Mesny F."/>
            <person name="Miyauchi S."/>
            <person name="Thiergart T."/>
            <person name="Pickel B."/>
            <person name="Atanasova L."/>
            <person name="Karlsson M."/>
            <person name="Huettel B."/>
            <person name="Barry K.W."/>
            <person name="Haridas S."/>
            <person name="Chen C."/>
            <person name="Bauer D."/>
            <person name="Andreopoulos W."/>
            <person name="Pangilinan J."/>
            <person name="LaButti K."/>
            <person name="Riley R."/>
            <person name="Lipzen A."/>
            <person name="Clum A."/>
            <person name="Drula E."/>
            <person name="Henrissat B."/>
            <person name="Kohler A."/>
            <person name="Grigoriev I.V."/>
            <person name="Martin F.M."/>
            <person name="Hacquard S."/>
        </authorList>
    </citation>
    <scope>NUCLEOTIDE SEQUENCE</scope>
    <source>
        <strain evidence="1">MPI-CAGE-CH-0230</strain>
    </source>
</reference>
<dbReference type="GeneID" id="70184262"/>
<dbReference type="RefSeq" id="XP_046009135.1">
    <property type="nucleotide sequence ID" value="XM_046154716.1"/>
</dbReference>
<gene>
    <name evidence="1" type="ORF">B0I36DRAFT_329449</name>
</gene>
<evidence type="ECO:0000313" key="2">
    <source>
        <dbReference type="Proteomes" id="UP000756346"/>
    </source>
</evidence>
<evidence type="ECO:0000313" key="1">
    <source>
        <dbReference type="EMBL" id="KAH7025918.1"/>
    </source>
</evidence>
<name>A0A9P9BM46_9PEZI</name>
<sequence>MLAEAGVSGCAVAEAAPSPISAPERAVWPPSPGTDWLAQKGLWGASPQRCEPPALLVFLGGWPDCPAWERRRLPTLESFSMLFPRQGSISLATAILSGRQQQLPPERFGQHPILLMAQVSMYTAKLHTHCQRFSSQEKPLSLPGLFLVCDHVPLLLARPEACDRGVVEQLYSSFLLPALIERWGPTNERASIWRGRR</sequence>
<comment type="caution">
    <text evidence="1">The sequence shown here is derived from an EMBL/GenBank/DDBJ whole genome shotgun (WGS) entry which is preliminary data.</text>
</comment>
<keyword evidence="2" id="KW-1185">Reference proteome</keyword>
<dbReference type="Proteomes" id="UP000756346">
    <property type="component" value="Unassembled WGS sequence"/>
</dbReference>
<dbReference type="AlphaFoldDB" id="A0A9P9BM46"/>